<evidence type="ECO:0000256" key="12">
    <source>
        <dbReference type="RuleBase" id="RU003357"/>
    </source>
</evidence>
<evidence type="ECO:0000256" key="3">
    <source>
        <dbReference type="ARBA" id="ARBA00022448"/>
    </source>
</evidence>
<keyword evidence="5" id="KW-0410">Iron transport</keyword>
<evidence type="ECO:0000256" key="6">
    <source>
        <dbReference type="ARBA" id="ARBA00022692"/>
    </source>
</evidence>
<dbReference type="SUPFAM" id="SSF56935">
    <property type="entry name" value="Porins"/>
    <property type="match status" value="1"/>
</dbReference>
<organism evidence="15 16">
    <name type="scientific">Solilutibacter pythonis</name>
    <dbReference type="NCBI Taxonomy" id="2483112"/>
    <lineage>
        <taxon>Bacteria</taxon>
        <taxon>Pseudomonadati</taxon>
        <taxon>Pseudomonadota</taxon>
        <taxon>Gammaproteobacteria</taxon>
        <taxon>Lysobacterales</taxon>
        <taxon>Lysobacteraceae</taxon>
        <taxon>Solilutibacter</taxon>
    </lineage>
</organism>
<dbReference type="Gene3D" id="3.55.50.30">
    <property type="match status" value="1"/>
</dbReference>
<evidence type="ECO:0000256" key="1">
    <source>
        <dbReference type="ARBA" id="ARBA00004571"/>
    </source>
</evidence>
<keyword evidence="9 11" id="KW-0472">Membrane</keyword>
<dbReference type="InterPro" id="IPR000531">
    <property type="entry name" value="Beta-barrel_TonB"/>
</dbReference>
<evidence type="ECO:0000256" key="13">
    <source>
        <dbReference type="SAM" id="SignalP"/>
    </source>
</evidence>
<comment type="caution">
    <text evidence="15">The sequence shown here is derived from an EMBL/GenBank/DDBJ whole genome shotgun (WGS) entry which is preliminary data.</text>
</comment>
<name>A0A3M2HTL2_9GAMM</name>
<evidence type="ECO:0000256" key="2">
    <source>
        <dbReference type="ARBA" id="ARBA00009810"/>
    </source>
</evidence>
<keyword evidence="5" id="KW-0406">Ion transport</keyword>
<dbReference type="Gene3D" id="2.170.130.10">
    <property type="entry name" value="TonB-dependent receptor, plug domain"/>
    <property type="match status" value="1"/>
</dbReference>
<proteinExistence type="inferred from homology"/>
<protein>
    <submittedName>
        <fullName evidence="15">TonB-dependent receptor</fullName>
    </submittedName>
</protein>
<evidence type="ECO:0000256" key="4">
    <source>
        <dbReference type="ARBA" id="ARBA00022452"/>
    </source>
</evidence>
<dbReference type="Proteomes" id="UP000275012">
    <property type="component" value="Unassembled WGS sequence"/>
</dbReference>
<dbReference type="SMART" id="SM00965">
    <property type="entry name" value="STN"/>
    <property type="match status" value="1"/>
</dbReference>
<evidence type="ECO:0000256" key="11">
    <source>
        <dbReference type="PROSITE-ProRule" id="PRU01360"/>
    </source>
</evidence>
<dbReference type="GO" id="GO:0009279">
    <property type="term" value="C:cell outer membrane"/>
    <property type="evidence" value="ECO:0007669"/>
    <property type="project" value="UniProtKB-SubCell"/>
</dbReference>
<gene>
    <name evidence="15" type="ORF">EBB59_09805</name>
</gene>
<feature type="signal peptide" evidence="13">
    <location>
        <begin position="1"/>
        <end position="18"/>
    </location>
</feature>
<evidence type="ECO:0000256" key="10">
    <source>
        <dbReference type="ARBA" id="ARBA00023237"/>
    </source>
</evidence>
<dbReference type="PANTHER" id="PTHR30069:SF41">
    <property type="entry name" value="HEME_HEMOPEXIN UTILIZATION PROTEIN C"/>
    <property type="match status" value="1"/>
</dbReference>
<evidence type="ECO:0000313" key="16">
    <source>
        <dbReference type="Proteomes" id="UP000275012"/>
    </source>
</evidence>
<dbReference type="AlphaFoldDB" id="A0A3M2HTL2"/>
<keyword evidence="3 11" id="KW-0813">Transport</keyword>
<sequence>MPLALACALALASPVLLASPVPAQAQARAHALDLPAAPLATSLNRLAAATGVSISFDPAMTHGLQGPPLRGDYTLETAMRQLLAGSGLTWRQPRPGALTLQRLPAPADTDDVMVTDVLSVEGRGTSEGTPADTFYEAPQSGAHISQQRIERFRGTQAGDVLKGIPGVLNGDNRMGGNALDVNIRGMQGVGRVPVVIDGSQQQNTVYRGYSGVAGRTYVDPDLIGGITVSKGPSGGAEGQGATGGVVSMRTLEARDIITDDKDWGLRVRLGYSDNSRSPPPAFTSGGLPNTIYLVDCSPALLQMGYAPCAKISAAPSANQPHSERLARPGFGQPTGGYGSLAFAKQWTNFELVTAYARRKSGNYFSGKNGPAIPRFMGYQKENVILDPSLPDFWMTYVKPVAQTNLNQFRGGEEILNTSTDNTSWLLKGKWNPSPDQALEIGLMNYKSEYGELMPSMVIRGEGPIQSGISTVDANTHTVRYKLDPRNPLISLKLNLWQTRVNNIMRLAYSFPAFGLFKHTTTMHFQSVRRGLNISNQSEIDTGMGMLMLDYGASLQKENLQPLPGQSTDEGDRNANAGFALFSGDRDAKRKESSAYVSAEWTPLDWLKFNGTLRHSRFSSYDRNSNCKLTKQLCEKGNYEGSASGTAPIIAVTFMPLEGMQIYLRHAEALRMPALFEVSRGGSADPNPANPVRPEHARNREIGFNLLKSDVLGEDDRLRFKLAAFRNHVKDYITYANDLKGSGLINIDYADFRGYEASLEYETPRWHAAISGNRYSKIEFCNFSFEPGAQLEPCIADRRYAAAGLGYAVNHIPPKTSGTLEAGVRLFDQRLSLGGRVTYVGQRADSLVIAPGSSSTTVVWTPYTLADLYANYRFNKRVALDFTIDNLTDRYYMDALTLGLMPSPGRTMKLGLTARF</sequence>
<dbReference type="InterPro" id="IPR036942">
    <property type="entry name" value="Beta-barrel_TonB_sf"/>
</dbReference>
<keyword evidence="6 11" id="KW-0812">Transmembrane</keyword>
<keyword evidence="10 11" id="KW-0998">Cell outer membrane</keyword>
<dbReference type="Pfam" id="PF07660">
    <property type="entry name" value="STN"/>
    <property type="match status" value="1"/>
</dbReference>
<dbReference type="GO" id="GO:0044718">
    <property type="term" value="P:siderophore transmembrane transport"/>
    <property type="evidence" value="ECO:0007669"/>
    <property type="project" value="TreeGrafter"/>
</dbReference>
<evidence type="ECO:0000256" key="8">
    <source>
        <dbReference type="ARBA" id="ARBA00023077"/>
    </source>
</evidence>
<evidence type="ECO:0000259" key="14">
    <source>
        <dbReference type="SMART" id="SM00965"/>
    </source>
</evidence>
<keyword evidence="8 12" id="KW-0798">TonB box</keyword>
<dbReference type="InterPro" id="IPR037066">
    <property type="entry name" value="Plug_dom_sf"/>
</dbReference>
<dbReference type="Gene3D" id="2.40.170.20">
    <property type="entry name" value="TonB-dependent receptor, beta-barrel domain"/>
    <property type="match status" value="1"/>
</dbReference>
<comment type="similarity">
    <text evidence="2 11 12">Belongs to the TonB-dependent receptor family.</text>
</comment>
<accession>A0A3M2HTL2</accession>
<comment type="subcellular location">
    <subcellularLocation>
        <location evidence="1 11">Cell outer membrane</location>
        <topology evidence="1 11">Multi-pass membrane protein</topology>
    </subcellularLocation>
</comment>
<dbReference type="Pfam" id="PF07715">
    <property type="entry name" value="Plug"/>
    <property type="match status" value="1"/>
</dbReference>
<dbReference type="InterPro" id="IPR012910">
    <property type="entry name" value="Plug_dom"/>
</dbReference>
<dbReference type="InterPro" id="IPR011662">
    <property type="entry name" value="Secretin/TonB_short_N"/>
</dbReference>
<dbReference type="InterPro" id="IPR039426">
    <property type="entry name" value="TonB-dep_rcpt-like"/>
</dbReference>
<reference evidence="15 16" key="1">
    <citation type="submission" date="2018-10" db="EMBL/GenBank/DDBJ databases">
        <title>Proposal of Lysobacter pythonis sp. nov. isolated from royal pythons (Python regius).</title>
        <authorList>
            <person name="Hans-Juergen B."/>
            <person name="Huptas C."/>
            <person name="Sandra B."/>
            <person name="Igor L."/>
            <person name="Joachim S."/>
            <person name="Siegfried S."/>
            <person name="Mareike W."/>
            <person name="Peter K."/>
        </authorList>
    </citation>
    <scope>NUCLEOTIDE SEQUENCE [LARGE SCALE GENOMIC DNA]</scope>
    <source>
        <strain evidence="15 16">4284/11</strain>
    </source>
</reference>
<evidence type="ECO:0000256" key="7">
    <source>
        <dbReference type="ARBA" id="ARBA00023004"/>
    </source>
</evidence>
<dbReference type="PROSITE" id="PS52016">
    <property type="entry name" value="TONB_DEPENDENT_REC_3"/>
    <property type="match status" value="1"/>
</dbReference>
<evidence type="ECO:0000256" key="5">
    <source>
        <dbReference type="ARBA" id="ARBA00022496"/>
    </source>
</evidence>
<dbReference type="Pfam" id="PF00593">
    <property type="entry name" value="TonB_dep_Rec_b-barrel"/>
    <property type="match status" value="1"/>
</dbReference>
<keyword evidence="13" id="KW-0732">Signal</keyword>
<keyword evidence="4 11" id="KW-1134">Transmembrane beta strand</keyword>
<keyword evidence="7" id="KW-0408">Iron</keyword>
<evidence type="ECO:0000313" key="15">
    <source>
        <dbReference type="EMBL" id="RMH90739.1"/>
    </source>
</evidence>
<dbReference type="GO" id="GO:0015344">
    <property type="term" value="F:siderophore uptake transmembrane transporter activity"/>
    <property type="evidence" value="ECO:0007669"/>
    <property type="project" value="TreeGrafter"/>
</dbReference>
<evidence type="ECO:0000256" key="9">
    <source>
        <dbReference type="ARBA" id="ARBA00023136"/>
    </source>
</evidence>
<keyword evidence="15" id="KW-0675">Receptor</keyword>
<dbReference type="EMBL" id="RFLY01000014">
    <property type="protein sequence ID" value="RMH90739.1"/>
    <property type="molecule type" value="Genomic_DNA"/>
</dbReference>
<dbReference type="PANTHER" id="PTHR30069">
    <property type="entry name" value="TONB-DEPENDENT OUTER MEMBRANE RECEPTOR"/>
    <property type="match status" value="1"/>
</dbReference>
<keyword evidence="16" id="KW-1185">Reference proteome</keyword>
<feature type="domain" description="Secretin/TonB short N-terminal" evidence="14">
    <location>
        <begin position="52"/>
        <end position="103"/>
    </location>
</feature>
<feature type="chain" id="PRO_5017988671" evidence="13">
    <location>
        <begin position="19"/>
        <end position="915"/>
    </location>
</feature>